<dbReference type="InterPro" id="IPR002347">
    <property type="entry name" value="SDR_fam"/>
</dbReference>
<protein>
    <submittedName>
        <fullName evidence="5">3-oxoacyl-[acyl-carrier-protein] reductase FabG</fullName>
        <ecNumber evidence="5">1.1.1.100</ecNumber>
    </submittedName>
</protein>
<dbReference type="AlphaFoldDB" id="A0A1E7W8M5"/>
<dbReference type="PATRIC" id="fig|762836.4.peg.5005"/>
<reference evidence="6" key="1">
    <citation type="journal article" date="2016" name="Front. Microbiol.">
        <title>Molecular Keys to the Janthinobacterium and Duganella spp. Interaction with the Plant Pathogen Fusarium graminearum.</title>
        <authorList>
            <person name="Haack F.S."/>
            <person name="Poehlein A."/>
            <person name="Kroger C."/>
            <person name="Voigt C.A."/>
            <person name="Piepenbring M."/>
            <person name="Bode H.B."/>
            <person name="Daniel R."/>
            <person name="Schafer W."/>
            <person name="Streit W.R."/>
        </authorList>
    </citation>
    <scope>NUCLEOTIDE SEQUENCE [LARGE SCALE GENOMIC DNA]</scope>
    <source>
        <strain evidence="6">T54</strain>
    </source>
</reference>
<proteinExistence type="inferred from homology"/>
<dbReference type="SUPFAM" id="SSF51735">
    <property type="entry name" value="NAD(P)-binding Rossmann-fold domains"/>
    <property type="match status" value="1"/>
</dbReference>
<keyword evidence="2" id="KW-0521">NADP</keyword>
<dbReference type="PANTHER" id="PTHR43639:SF1">
    <property type="entry name" value="SHORT-CHAIN DEHYDROGENASE_REDUCTASE FAMILY PROTEIN"/>
    <property type="match status" value="1"/>
</dbReference>
<accession>A0A1E7W8M5</accession>
<dbReference type="PANTHER" id="PTHR43639">
    <property type="entry name" value="OXIDOREDUCTASE, SHORT-CHAIN DEHYDROGENASE/REDUCTASE FAMILY (AFU_ORTHOLOGUE AFUA_5G02870)"/>
    <property type="match status" value="1"/>
</dbReference>
<organism evidence="5 6">
    <name type="scientific">Duganella phyllosphaerae</name>
    <dbReference type="NCBI Taxonomy" id="762836"/>
    <lineage>
        <taxon>Bacteria</taxon>
        <taxon>Pseudomonadati</taxon>
        <taxon>Pseudomonadota</taxon>
        <taxon>Betaproteobacteria</taxon>
        <taxon>Burkholderiales</taxon>
        <taxon>Oxalobacteraceae</taxon>
        <taxon>Telluria group</taxon>
        <taxon>Duganella</taxon>
    </lineage>
</organism>
<dbReference type="InterPro" id="IPR057326">
    <property type="entry name" value="KR_dom"/>
</dbReference>
<evidence type="ECO:0000256" key="1">
    <source>
        <dbReference type="ARBA" id="ARBA00006484"/>
    </source>
</evidence>
<comment type="similarity">
    <text evidence="1">Belongs to the short-chain dehydrogenases/reductases (SDR) family.</text>
</comment>
<keyword evidence="3 5" id="KW-0560">Oxidoreductase</keyword>
<dbReference type="PRINTS" id="PR00080">
    <property type="entry name" value="SDRFAMILY"/>
</dbReference>
<dbReference type="InterPro" id="IPR036291">
    <property type="entry name" value="NAD(P)-bd_dom_sf"/>
</dbReference>
<gene>
    <name evidence="5" type="primary">fabG_7</name>
    <name evidence="5" type="ORF">DUPY_48640</name>
</gene>
<dbReference type="OrthoDB" id="9803333at2"/>
<dbReference type="FunFam" id="3.40.50.720:FF:000374">
    <property type="entry name" value="3-oxoacyl-(Acyl-carrier-protein) reductase"/>
    <property type="match status" value="1"/>
</dbReference>
<comment type="caution">
    <text evidence="5">The sequence shown here is derived from an EMBL/GenBank/DDBJ whole genome shotgun (WGS) entry which is preliminary data.</text>
</comment>
<dbReference type="GO" id="GO:0004316">
    <property type="term" value="F:3-oxoacyl-[acyl-carrier-protein] reductase (NADPH) activity"/>
    <property type="evidence" value="ECO:0007669"/>
    <property type="project" value="UniProtKB-EC"/>
</dbReference>
<dbReference type="Gene3D" id="3.40.50.720">
    <property type="entry name" value="NAD(P)-binding Rossmann-like Domain"/>
    <property type="match status" value="1"/>
</dbReference>
<keyword evidence="6" id="KW-1185">Reference proteome</keyword>
<dbReference type="EMBL" id="LROM01000147">
    <property type="protein sequence ID" value="OEZ92605.1"/>
    <property type="molecule type" value="Genomic_DNA"/>
</dbReference>
<evidence type="ECO:0000256" key="3">
    <source>
        <dbReference type="ARBA" id="ARBA00023002"/>
    </source>
</evidence>
<sequence length="261" mass="27113">MTSTASTQLPSQRIALITGANRGLGRSTALHLARQGVDVIITYLNGAAQAVDVVAELQSLGRRAVALQLDVGTSTSFAGFAVQVRDALAANWQREQFDFLVNNAGGGLNASLAETTEEQFDLMINTHLKGTFFLTQKLLPLIADGGRILNTSSGLARFTFPGYAAYASAKGGIDVLTRYMALELGARGISVNAIAPGPVETDFGGGAVRDDSALNQQLASMTALGRTAQPEDIGATAASLLTDGSGWITGQRIEASGGLLL</sequence>
<evidence type="ECO:0000313" key="6">
    <source>
        <dbReference type="Proteomes" id="UP000175989"/>
    </source>
</evidence>
<evidence type="ECO:0000313" key="5">
    <source>
        <dbReference type="EMBL" id="OEZ92605.1"/>
    </source>
</evidence>
<name>A0A1E7W8M5_9BURK</name>
<dbReference type="PRINTS" id="PR00081">
    <property type="entry name" value="GDHRDH"/>
</dbReference>
<dbReference type="EC" id="1.1.1.100" evidence="5"/>
<dbReference type="SMART" id="SM00822">
    <property type="entry name" value="PKS_KR"/>
    <property type="match status" value="1"/>
</dbReference>
<evidence type="ECO:0000256" key="2">
    <source>
        <dbReference type="ARBA" id="ARBA00022857"/>
    </source>
</evidence>
<feature type="domain" description="Ketoreductase" evidence="4">
    <location>
        <begin position="13"/>
        <end position="197"/>
    </location>
</feature>
<dbReference type="Proteomes" id="UP000175989">
    <property type="component" value="Unassembled WGS sequence"/>
</dbReference>
<evidence type="ECO:0000259" key="4">
    <source>
        <dbReference type="SMART" id="SM00822"/>
    </source>
</evidence>
<dbReference type="Pfam" id="PF13561">
    <property type="entry name" value="adh_short_C2"/>
    <property type="match status" value="1"/>
</dbReference>
<dbReference type="RefSeq" id="WP_070251737.1">
    <property type="nucleotide sequence ID" value="NZ_LROM01000147.1"/>
</dbReference>